<proteinExistence type="predicted"/>
<protein>
    <submittedName>
        <fullName evidence="1">Uncharacterized protein</fullName>
    </submittedName>
</protein>
<dbReference type="EMBL" id="FRAC01000010">
    <property type="protein sequence ID" value="SHK24029.1"/>
    <property type="molecule type" value="Genomic_DNA"/>
</dbReference>
<name>A0A1M6QUP8_9FIRM</name>
<dbReference type="Proteomes" id="UP000184386">
    <property type="component" value="Unassembled WGS sequence"/>
</dbReference>
<dbReference type="RefSeq" id="WP_073275461.1">
    <property type="nucleotide sequence ID" value="NZ_FRAC01000010.1"/>
</dbReference>
<dbReference type="AlphaFoldDB" id="A0A1M6QUP8"/>
<keyword evidence="2" id="KW-1185">Reference proteome</keyword>
<evidence type="ECO:0000313" key="2">
    <source>
        <dbReference type="Proteomes" id="UP000184386"/>
    </source>
</evidence>
<accession>A0A1M6QUP8</accession>
<gene>
    <name evidence="1" type="ORF">SAMN02745136_02045</name>
</gene>
<dbReference type="OrthoDB" id="2073310at2"/>
<reference evidence="1 2" key="1">
    <citation type="submission" date="2016-11" db="EMBL/GenBank/DDBJ databases">
        <authorList>
            <person name="Jaros S."/>
            <person name="Januszkiewicz K."/>
            <person name="Wedrychowicz H."/>
        </authorList>
    </citation>
    <scope>NUCLEOTIDE SEQUENCE [LARGE SCALE GENOMIC DNA]</scope>
    <source>
        <strain evidence="1 2">DSM 15929</strain>
    </source>
</reference>
<evidence type="ECO:0000313" key="1">
    <source>
        <dbReference type="EMBL" id="SHK24029.1"/>
    </source>
</evidence>
<sequence>MKKKLCVLLVFLFIVCLFAGGFIVKRNYTSTVKYGFQPLVDKLYWGMPLTKIEKALSIKNNADGVVYSYNNPVTTINLNKKIKVFGYYAAVSLEVYDKPREEWYPYKSTYLAGVKLTYDDMDGKKIKDNIIKEYKSDGNDWIDLLKNNCTTWLSSDKVKDIKPGMKKELQNYWNMLDEHSSSAENNSLFSIKKDENESINKLLLVYSDKGAVVSFSGETALQINQIATH</sequence>
<organism evidence="1 2">
    <name type="scientific">Anaerocolumna jejuensis DSM 15929</name>
    <dbReference type="NCBI Taxonomy" id="1121322"/>
    <lineage>
        <taxon>Bacteria</taxon>
        <taxon>Bacillati</taxon>
        <taxon>Bacillota</taxon>
        <taxon>Clostridia</taxon>
        <taxon>Lachnospirales</taxon>
        <taxon>Lachnospiraceae</taxon>
        <taxon>Anaerocolumna</taxon>
    </lineage>
</organism>